<keyword evidence="4" id="KW-1185">Reference proteome</keyword>
<reference evidence="4" key="1">
    <citation type="submission" date="2024-06" db="EMBL/GenBank/DDBJ databases">
        <authorList>
            <person name="Ryan C."/>
        </authorList>
    </citation>
    <scope>NUCLEOTIDE SEQUENCE [LARGE SCALE GENOMIC DNA]</scope>
</reference>
<feature type="transmembrane region" description="Helical" evidence="2">
    <location>
        <begin position="27"/>
        <end position="48"/>
    </location>
</feature>
<name>A0ABC8WCA7_9POAL</name>
<keyword evidence="2" id="KW-1133">Transmembrane helix</keyword>
<dbReference type="EMBL" id="OZ075122">
    <property type="protein sequence ID" value="CAL4906588.1"/>
    <property type="molecule type" value="Genomic_DNA"/>
</dbReference>
<dbReference type="AlphaFoldDB" id="A0ABC8WCA7"/>
<dbReference type="Gene3D" id="1.25.10.10">
    <property type="entry name" value="Leucine-rich Repeat Variant"/>
    <property type="match status" value="1"/>
</dbReference>
<proteinExistence type="predicted"/>
<evidence type="ECO:0000313" key="3">
    <source>
        <dbReference type="EMBL" id="CAL4906588.1"/>
    </source>
</evidence>
<sequence>MDGGIGGEWTARTPVAFIFRWVTGTTYLLMAITGLGYLALMWSTVVLLGGFVTVLQKKDFWCLTVISMTQAARIFNDLADQLAPNVVSMLAGNIVVIFGIMRENVRSFARALRRRPTAATTWCMLPLLLWQGIIILPFQGMCYVIACLYGYSGPFVCIALALWRIAQRDYYGGSGDASSSNSGNLLPALDMFYSLVLLQGGLYVLWASWYFDDGAAGSLRAYRRRIGLPDEGWCRDYLARYLSDTHARCWREPASIRGRTLRHFALDSLDSGSWEDMLSGVRWLDAMVMQGQDMRPQLLPFRLRIQRLIDALGWRQPADGASMRDMMREAAARIVAHLAPDIHLAQFPGAMECISFLLLQEETTRTNEMILQCLAILEGLALDHHNCRAICSTPGLLRKIMAPLSSANLINDISNNTEWPRVVSGSFKVLYSLIQAPGKTTRRLRREIFSNKQSMSNLECILSHGAEASGLEELQMGAMEILTELALDPSVNLAKETKENLIKKQLQIFLADGEGVLKPLKKMAGRTLALLSTNIESNSALIMTVQNDISGRLTGILDAKNTTTYRTIAAQILENLCGHSDLDKQWVKETLLPKVLTEILSRKRVATENGVSPPRNNEENHNIMSTQQDDIEIQETSSTADQNKSSDGGSEEQTTTSKLMREAFLSLALVIRDKLITAEDFDDAVEKEGLGPGAFVAKIKTIVEENSQETAESLRIVKLCGRIVEPMMQLDQYAQHFRNTEFVRSLSNASKIMSNLESCLLFAGTDFGTQKTMRPLLSDIKKRALHLVG</sequence>
<dbReference type="InterPro" id="IPR016024">
    <property type="entry name" value="ARM-type_fold"/>
</dbReference>
<dbReference type="InterPro" id="IPR011989">
    <property type="entry name" value="ARM-like"/>
</dbReference>
<evidence type="ECO:0000313" key="4">
    <source>
        <dbReference type="Proteomes" id="UP001497457"/>
    </source>
</evidence>
<evidence type="ECO:0000256" key="2">
    <source>
        <dbReference type="SAM" id="Phobius"/>
    </source>
</evidence>
<organism evidence="3 4">
    <name type="scientific">Urochloa decumbens</name>
    <dbReference type="NCBI Taxonomy" id="240449"/>
    <lineage>
        <taxon>Eukaryota</taxon>
        <taxon>Viridiplantae</taxon>
        <taxon>Streptophyta</taxon>
        <taxon>Embryophyta</taxon>
        <taxon>Tracheophyta</taxon>
        <taxon>Spermatophyta</taxon>
        <taxon>Magnoliopsida</taxon>
        <taxon>Liliopsida</taxon>
        <taxon>Poales</taxon>
        <taxon>Poaceae</taxon>
        <taxon>PACMAD clade</taxon>
        <taxon>Panicoideae</taxon>
        <taxon>Panicodae</taxon>
        <taxon>Paniceae</taxon>
        <taxon>Melinidinae</taxon>
        <taxon>Urochloa</taxon>
    </lineage>
</organism>
<evidence type="ECO:0000256" key="1">
    <source>
        <dbReference type="SAM" id="MobiDB-lite"/>
    </source>
</evidence>
<feature type="region of interest" description="Disordered" evidence="1">
    <location>
        <begin position="605"/>
        <end position="656"/>
    </location>
</feature>
<keyword evidence="2" id="KW-0812">Transmembrane</keyword>
<reference evidence="3 4" key="2">
    <citation type="submission" date="2024-10" db="EMBL/GenBank/DDBJ databases">
        <authorList>
            <person name="Ryan C."/>
        </authorList>
    </citation>
    <scope>NUCLEOTIDE SEQUENCE [LARGE SCALE GENOMIC DNA]</scope>
</reference>
<feature type="compositionally biased region" description="Polar residues" evidence="1">
    <location>
        <begin position="622"/>
        <end position="656"/>
    </location>
</feature>
<dbReference type="Proteomes" id="UP001497457">
    <property type="component" value="Chromosome 12b"/>
</dbReference>
<dbReference type="PANTHER" id="PTHR33115">
    <property type="entry name" value="ARM REPEAT SUPERFAMILY PROTEIN"/>
    <property type="match status" value="1"/>
</dbReference>
<feature type="transmembrane region" description="Helical" evidence="2">
    <location>
        <begin position="122"/>
        <end position="146"/>
    </location>
</feature>
<accession>A0ABC8WCA7</accession>
<gene>
    <name evidence="3" type="ORF">URODEC1_LOCUS12179</name>
</gene>
<dbReference type="PANTHER" id="PTHR33115:SF25">
    <property type="entry name" value="CONDENSIN COMPLEX SUBUNIT 1 C-TERMINAL DOMAIN-CONTAINING PROTEIN"/>
    <property type="match status" value="1"/>
</dbReference>
<keyword evidence="2" id="KW-0472">Membrane</keyword>
<protein>
    <submittedName>
        <fullName evidence="3">Uncharacterized protein</fullName>
    </submittedName>
</protein>
<feature type="transmembrane region" description="Helical" evidence="2">
    <location>
        <begin position="82"/>
        <end position="101"/>
    </location>
</feature>
<dbReference type="SUPFAM" id="SSF48371">
    <property type="entry name" value="ARM repeat"/>
    <property type="match status" value="1"/>
</dbReference>